<dbReference type="AlphaFoldDB" id="C0BDR3"/>
<name>C0BDR3_9FIRM</name>
<dbReference type="Pfam" id="PF13240">
    <property type="entry name" value="Zn_Ribbon_1"/>
    <property type="match status" value="1"/>
</dbReference>
<accession>C0BDR3</accession>
<feature type="region of interest" description="Disordered" evidence="1">
    <location>
        <begin position="1"/>
        <end position="20"/>
    </location>
</feature>
<feature type="compositionally biased region" description="Polar residues" evidence="1">
    <location>
        <begin position="74"/>
        <end position="88"/>
    </location>
</feature>
<feature type="transmembrane region" description="Helical" evidence="2">
    <location>
        <begin position="101"/>
        <end position="120"/>
    </location>
</feature>
<feature type="compositionally biased region" description="Basic and acidic residues" evidence="1">
    <location>
        <begin position="27"/>
        <end position="73"/>
    </location>
</feature>
<reference evidence="4 5" key="2">
    <citation type="submission" date="2009-03" db="EMBL/GenBank/DDBJ databases">
        <title>Draft genome sequence of Coprococcus comes (ATCC 27758).</title>
        <authorList>
            <person name="Sudarsanam P."/>
            <person name="Ley R."/>
            <person name="Guruge J."/>
            <person name="Turnbaugh P.J."/>
            <person name="Mahowald M."/>
            <person name="Liep D."/>
            <person name="Gordon J."/>
        </authorList>
    </citation>
    <scope>NUCLEOTIDE SEQUENCE [LARGE SCALE GENOMIC DNA]</scope>
    <source>
        <strain evidence="4 5">ATCC 27758</strain>
    </source>
</reference>
<evidence type="ECO:0000256" key="1">
    <source>
        <dbReference type="SAM" id="MobiDB-lite"/>
    </source>
</evidence>
<dbReference type="Proteomes" id="UP000003793">
    <property type="component" value="Unassembled WGS sequence"/>
</dbReference>
<evidence type="ECO:0000256" key="2">
    <source>
        <dbReference type="SAM" id="Phobius"/>
    </source>
</evidence>
<protein>
    <recommendedName>
        <fullName evidence="3">Zinc-ribbon domain-containing protein</fullName>
    </recommendedName>
</protein>
<feature type="domain" description="Zinc-ribbon" evidence="3">
    <location>
        <begin position="3"/>
        <end position="24"/>
    </location>
</feature>
<dbReference type="EMBL" id="ABVR01000043">
    <property type="protein sequence ID" value="EEG88609.1"/>
    <property type="molecule type" value="Genomic_DNA"/>
</dbReference>
<reference evidence="4 5" key="1">
    <citation type="submission" date="2009-02" db="EMBL/GenBank/DDBJ databases">
        <authorList>
            <person name="Fulton L."/>
            <person name="Clifton S."/>
            <person name="Fulton B."/>
            <person name="Xu J."/>
            <person name="Minx P."/>
            <person name="Pepin K.H."/>
            <person name="Johnson M."/>
            <person name="Bhonagiri V."/>
            <person name="Nash W.E."/>
            <person name="Mardis E.R."/>
            <person name="Wilson R.K."/>
        </authorList>
    </citation>
    <scope>NUCLEOTIDE SEQUENCE [LARGE SCALE GENOMIC DNA]</scope>
    <source>
        <strain evidence="4 5">ATCC 27758</strain>
    </source>
</reference>
<feature type="region of interest" description="Disordered" evidence="1">
    <location>
        <begin position="27"/>
        <end position="88"/>
    </location>
</feature>
<evidence type="ECO:0000313" key="4">
    <source>
        <dbReference type="EMBL" id="EEG88609.1"/>
    </source>
</evidence>
<dbReference type="InterPro" id="IPR026870">
    <property type="entry name" value="Zinc_ribbon_dom"/>
</dbReference>
<comment type="caution">
    <text evidence="4">The sequence shown here is derived from an EMBL/GenBank/DDBJ whole genome shotgun (WGS) entry which is preliminary data.</text>
</comment>
<sequence length="489" mass="55205">MRCKNCGTENPDGSRFCATCGKPLEQEEPAKNVAEQKEEAVQNAEEQKEEAVQNAEEQKEEAARNAEEQKEEIAQNTEETVTSTAETKSLTHKKSRGLNKFLIGLACAVVVVVIAAGLLISRARRTIDLNKYVTFETTGYNGYGNVYPQIDWQKIQKKYDSRLKFTKEFKEQFGDSVDSVSPVAVLQSYVSVEMNSDSDLSNKDKVKYRWNVNKDYAKYVKCNLKYKKNKTYKVKGLEEVKTFDAFKDLEVSFNGISPGGAVSFDYTGSDLTSADFQTDASNGTLANGDKIKVYLDKSMADSYASNLGKLPEKWEKEYTVKGLWYYVTSASDIDDDTMQQMKDRAEQEYNDHVESSWVDSESLESLTYMGDYLLEPVVGNGNELYLIYHVKVRDQYSNDDGSYDKVNDVYWYMHYGTILADGEGNTDIDLSDYGTPGNFFKIKTDAKTDGISSMVWKYYGYPTLDDLYADVVGDNADYSLVEDAVDNTK</sequence>
<evidence type="ECO:0000313" key="5">
    <source>
        <dbReference type="Proteomes" id="UP000003793"/>
    </source>
</evidence>
<organism evidence="4 5">
    <name type="scientific">Coprococcus comes ATCC 27758</name>
    <dbReference type="NCBI Taxonomy" id="470146"/>
    <lineage>
        <taxon>Bacteria</taxon>
        <taxon>Bacillati</taxon>
        <taxon>Bacillota</taxon>
        <taxon>Clostridia</taxon>
        <taxon>Lachnospirales</taxon>
        <taxon>Lachnospiraceae</taxon>
        <taxon>Coprococcus</taxon>
    </lineage>
</organism>
<keyword evidence="2" id="KW-1133">Transmembrane helix</keyword>
<dbReference type="HOGENOM" id="CLU_451814_0_0_9"/>
<keyword evidence="2" id="KW-0812">Transmembrane</keyword>
<gene>
    <name evidence="4" type="ORF">COPCOM_03317</name>
</gene>
<evidence type="ECO:0000259" key="3">
    <source>
        <dbReference type="Pfam" id="PF13240"/>
    </source>
</evidence>
<proteinExistence type="predicted"/>
<keyword evidence="2" id="KW-0472">Membrane</keyword>